<name>A0A8H3X3L2_GIGMA</name>
<organism evidence="1 2">
    <name type="scientific">Gigaspora margarita</name>
    <dbReference type="NCBI Taxonomy" id="4874"/>
    <lineage>
        <taxon>Eukaryota</taxon>
        <taxon>Fungi</taxon>
        <taxon>Fungi incertae sedis</taxon>
        <taxon>Mucoromycota</taxon>
        <taxon>Glomeromycotina</taxon>
        <taxon>Glomeromycetes</taxon>
        <taxon>Diversisporales</taxon>
        <taxon>Gigasporaceae</taxon>
        <taxon>Gigaspora</taxon>
    </lineage>
</organism>
<dbReference type="AlphaFoldDB" id="A0A8H3X3L2"/>
<sequence length="100" mass="11787">MVLFASTYVSEKVINRYEGEKRGELCSFILASKNQMGYETLQENIFEAVAHRILRTGGEFELRCLKNKNDEIIKKTFSELEYKIFQSIDNINTFNKYYQP</sequence>
<accession>A0A8H3X3L2</accession>
<protein>
    <submittedName>
        <fullName evidence="1">Putative crinkler family protein</fullName>
    </submittedName>
</protein>
<reference evidence="1 2" key="1">
    <citation type="journal article" date="2019" name="Environ. Microbiol.">
        <title>At the nexus of three kingdoms: the genome of the mycorrhizal fungus Gigaspora margarita provides insights into plant, endobacterial and fungal interactions.</title>
        <authorList>
            <person name="Venice F."/>
            <person name="Ghignone S."/>
            <person name="Salvioli di Fossalunga A."/>
            <person name="Amselem J."/>
            <person name="Novero M."/>
            <person name="Xianan X."/>
            <person name="Sedzielewska Toro K."/>
            <person name="Morin E."/>
            <person name="Lipzen A."/>
            <person name="Grigoriev I.V."/>
            <person name="Henrissat B."/>
            <person name="Martin F.M."/>
            <person name="Bonfante P."/>
        </authorList>
    </citation>
    <scope>NUCLEOTIDE SEQUENCE [LARGE SCALE GENOMIC DNA]</scope>
    <source>
        <strain evidence="1 2">BEG34</strain>
    </source>
</reference>
<evidence type="ECO:0000313" key="1">
    <source>
        <dbReference type="EMBL" id="KAF0399040.1"/>
    </source>
</evidence>
<keyword evidence="2" id="KW-1185">Reference proteome</keyword>
<dbReference type="Proteomes" id="UP000439903">
    <property type="component" value="Unassembled WGS sequence"/>
</dbReference>
<gene>
    <name evidence="1" type="ORF">F8M41_009742</name>
</gene>
<dbReference type="OrthoDB" id="2347873at2759"/>
<proteinExistence type="predicted"/>
<dbReference type="EMBL" id="WTPW01002070">
    <property type="protein sequence ID" value="KAF0399040.1"/>
    <property type="molecule type" value="Genomic_DNA"/>
</dbReference>
<evidence type="ECO:0000313" key="2">
    <source>
        <dbReference type="Proteomes" id="UP000439903"/>
    </source>
</evidence>
<comment type="caution">
    <text evidence="1">The sequence shown here is derived from an EMBL/GenBank/DDBJ whole genome shotgun (WGS) entry which is preliminary data.</text>
</comment>